<keyword evidence="3" id="KW-1185">Reference proteome</keyword>
<comment type="caution">
    <text evidence="2">The sequence shown here is derived from an EMBL/GenBank/DDBJ whole genome shotgun (WGS) entry which is preliminary data.</text>
</comment>
<dbReference type="Proteomes" id="UP000646946">
    <property type="component" value="Unassembled WGS sequence"/>
</dbReference>
<feature type="transmembrane region" description="Helical" evidence="1">
    <location>
        <begin position="56"/>
        <end position="78"/>
    </location>
</feature>
<accession>A0A832V015</accession>
<reference evidence="2 3" key="1">
    <citation type="journal article" name="Nat. Commun.">
        <title>Undinarchaeota illuminate DPANN phylogeny and the impact of gene transfer on archaeal evolution.</title>
        <authorList>
            <person name="Dombrowski N."/>
            <person name="Williams T.A."/>
            <person name="Sun J."/>
            <person name="Woodcroft B.J."/>
            <person name="Lee J.H."/>
            <person name="Minh B.Q."/>
            <person name="Rinke C."/>
            <person name="Spang A."/>
        </authorList>
    </citation>
    <scope>NUCLEOTIDE SEQUENCE [LARGE SCALE GENOMIC DNA]</scope>
    <source>
        <strain evidence="2">MAG_bin1129</strain>
    </source>
</reference>
<keyword evidence="1" id="KW-0472">Membrane</keyword>
<protein>
    <submittedName>
        <fullName evidence="2">Uncharacterized protein</fullName>
    </submittedName>
</protein>
<feature type="transmembrane region" description="Helical" evidence="1">
    <location>
        <begin position="12"/>
        <end position="35"/>
    </location>
</feature>
<evidence type="ECO:0000256" key="1">
    <source>
        <dbReference type="SAM" id="Phobius"/>
    </source>
</evidence>
<name>A0A832V015_9ARCH</name>
<sequence>MALIPAWLAVKLAFILGITNLIGIFLVLLSCRCIPGLAMRLTQNQKYMSFYRYHCYYWWFFLASVGIHATVAIIAFGIPA</sequence>
<keyword evidence="1" id="KW-0812">Transmembrane</keyword>
<dbReference type="AlphaFoldDB" id="A0A832V015"/>
<dbReference type="EMBL" id="DVAB01000023">
    <property type="protein sequence ID" value="HIK00424.1"/>
    <property type="molecule type" value="Genomic_DNA"/>
</dbReference>
<evidence type="ECO:0000313" key="3">
    <source>
        <dbReference type="Proteomes" id="UP000646946"/>
    </source>
</evidence>
<keyword evidence="1" id="KW-1133">Transmembrane helix</keyword>
<gene>
    <name evidence="2" type="ORF">H1016_02680</name>
</gene>
<organism evidence="2 3">
    <name type="scientific">Candidatus Naiadarchaeum limnaeum</name>
    <dbReference type="NCBI Taxonomy" id="2756139"/>
    <lineage>
        <taxon>Archaea</taxon>
        <taxon>Candidatus Undinarchaeota</taxon>
        <taxon>Candidatus Undinarchaeia</taxon>
        <taxon>Candidatus Naiadarchaeales</taxon>
        <taxon>Candidatus Naiadarchaeaceae</taxon>
        <taxon>Candidatus Naiadarchaeum</taxon>
    </lineage>
</organism>
<evidence type="ECO:0000313" key="2">
    <source>
        <dbReference type="EMBL" id="HIK00424.1"/>
    </source>
</evidence>
<proteinExistence type="predicted"/>